<dbReference type="Gene3D" id="2.40.170.20">
    <property type="entry name" value="TonB-dependent receptor, beta-barrel domain"/>
    <property type="match status" value="1"/>
</dbReference>
<protein>
    <submittedName>
        <fullName evidence="11">TonB-linked SusC/RagA family outer membrane protein</fullName>
    </submittedName>
</protein>
<evidence type="ECO:0000256" key="3">
    <source>
        <dbReference type="ARBA" id="ARBA00022452"/>
    </source>
</evidence>
<evidence type="ECO:0000256" key="5">
    <source>
        <dbReference type="ARBA" id="ARBA00022729"/>
    </source>
</evidence>
<name>A0A4R3KNL5_9SPHI</name>
<keyword evidence="3 8" id="KW-1134">Transmembrane beta strand</keyword>
<comment type="subcellular location">
    <subcellularLocation>
        <location evidence="1 8">Cell outer membrane</location>
        <topology evidence="1 8">Multi-pass membrane protein</topology>
    </subcellularLocation>
</comment>
<keyword evidence="4 8" id="KW-0812">Transmembrane</keyword>
<dbReference type="Pfam" id="PF13715">
    <property type="entry name" value="CarbopepD_reg_2"/>
    <property type="match status" value="1"/>
</dbReference>
<dbReference type="RefSeq" id="WP_132130063.1">
    <property type="nucleotide sequence ID" value="NZ_CP042432.1"/>
</dbReference>
<dbReference type="SUPFAM" id="SSF49464">
    <property type="entry name" value="Carboxypeptidase regulatory domain-like"/>
    <property type="match status" value="1"/>
</dbReference>
<dbReference type="OrthoDB" id="9768177at2"/>
<feature type="signal peptide" evidence="9">
    <location>
        <begin position="1"/>
        <end position="23"/>
    </location>
</feature>
<dbReference type="InterPro" id="IPR008969">
    <property type="entry name" value="CarboxyPept-like_regulatory"/>
</dbReference>
<evidence type="ECO:0000256" key="9">
    <source>
        <dbReference type="SAM" id="SignalP"/>
    </source>
</evidence>
<keyword evidence="5 9" id="KW-0732">Signal</keyword>
<dbReference type="NCBIfam" id="TIGR04057">
    <property type="entry name" value="SusC_RagA_signa"/>
    <property type="match status" value="1"/>
</dbReference>
<dbReference type="InterPro" id="IPR023997">
    <property type="entry name" value="TonB-dep_OMP_SusC/RagA_CS"/>
</dbReference>
<dbReference type="NCBIfam" id="TIGR04056">
    <property type="entry name" value="OMP_RagA_SusC"/>
    <property type="match status" value="1"/>
</dbReference>
<keyword evidence="2 8" id="KW-0813">Transport</keyword>
<dbReference type="GO" id="GO:0044718">
    <property type="term" value="P:siderophore transmembrane transport"/>
    <property type="evidence" value="ECO:0007669"/>
    <property type="project" value="TreeGrafter"/>
</dbReference>
<dbReference type="InterPro" id="IPR039426">
    <property type="entry name" value="TonB-dep_rcpt-like"/>
</dbReference>
<dbReference type="InterPro" id="IPR037066">
    <property type="entry name" value="Plug_dom_sf"/>
</dbReference>
<dbReference type="PANTHER" id="PTHR30069">
    <property type="entry name" value="TONB-DEPENDENT OUTER MEMBRANE RECEPTOR"/>
    <property type="match status" value="1"/>
</dbReference>
<feature type="domain" description="TonB-dependent receptor plug" evidence="10">
    <location>
        <begin position="118"/>
        <end position="242"/>
    </location>
</feature>
<comment type="similarity">
    <text evidence="8">Belongs to the TonB-dependent receptor family.</text>
</comment>
<comment type="caution">
    <text evidence="11">The sequence shown here is derived from an EMBL/GenBank/DDBJ whole genome shotgun (WGS) entry which is preliminary data.</text>
</comment>
<dbReference type="GO" id="GO:0015344">
    <property type="term" value="F:siderophore uptake transmembrane transporter activity"/>
    <property type="evidence" value="ECO:0007669"/>
    <property type="project" value="TreeGrafter"/>
</dbReference>
<dbReference type="SUPFAM" id="SSF56935">
    <property type="entry name" value="Porins"/>
    <property type="match status" value="1"/>
</dbReference>
<keyword evidence="7 8" id="KW-0998">Cell outer membrane</keyword>
<dbReference type="GO" id="GO:0009279">
    <property type="term" value="C:cell outer membrane"/>
    <property type="evidence" value="ECO:0007669"/>
    <property type="project" value="UniProtKB-SubCell"/>
</dbReference>
<dbReference type="Gene3D" id="2.170.130.10">
    <property type="entry name" value="TonB-dependent receptor, plug domain"/>
    <property type="match status" value="1"/>
</dbReference>
<dbReference type="PROSITE" id="PS52016">
    <property type="entry name" value="TONB_DEPENDENT_REC_3"/>
    <property type="match status" value="1"/>
</dbReference>
<organism evidence="11 12">
    <name type="scientific">Anseongella ginsenosidimutans</name>
    <dbReference type="NCBI Taxonomy" id="496056"/>
    <lineage>
        <taxon>Bacteria</taxon>
        <taxon>Pseudomonadati</taxon>
        <taxon>Bacteroidota</taxon>
        <taxon>Sphingobacteriia</taxon>
        <taxon>Sphingobacteriales</taxon>
        <taxon>Sphingobacteriaceae</taxon>
        <taxon>Anseongella</taxon>
    </lineage>
</organism>
<dbReference type="Gene3D" id="2.60.40.1120">
    <property type="entry name" value="Carboxypeptidase-like, regulatory domain"/>
    <property type="match status" value="1"/>
</dbReference>
<dbReference type="InterPro" id="IPR036942">
    <property type="entry name" value="Beta-barrel_TonB_sf"/>
</dbReference>
<dbReference type="AlphaFoldDB" id="A0A4R3KNL5"/>
<proteinExistence type="inferred from homology"/>
<accession>A0A4R3KNL5</accession>
<reference evidence="11 12" key="1">
    <citation type="submission" date="2019-03" db="EMBL/GenBank/DDBJ databases">
        <title>Genomic Encyclopedia of Type Strains, Phase IV (KMG-IV): sequencing the most valuable type-strain genomes for metagenomic binning, comparative biology and taxonomic classification.</title>
        <authorList>
            <person name="Goeker M."/>
        </authorList>
    </citation>
    <scope>NUCLEOTIDE SEQUENCE [LARGE SCALE GENOMIC DNA]</scope>
    <source>
        <strain evidence="11 12">DSM 21100</strain>
    </source>
</reference>
<evidence type="ECO:0000256" key="7">
    <source>
        <dbReference type="ARBA" id="ARBA00023237"/>
    </source>
</evidence>
<evidence type="ECO:0000256" key="4">
    <source>
        <dbReference type="ARBA" id="ARBA00022692"/>
    </source>
</evidence>
<evidence type="ECO:0000256" key="8">
    <source>
        <dbReference type="PROSITE-ProRule" id="PRU01360"/>
    </source>
</evidence>
<keyword evidence="12" id="KW-1185">Reference proteome</keyword>
<dbReference type="Proteomes" id="UP000295807">
    <property type="component" value="Unassembled WGS sequence"/>
</dbReference>
<evidence type="ECO:0000256" key="6">
    <source>
        <dbReference type="ARBA" id="ARBA00023136"/>
    </source>
</evidence>
<keyword evidence="6 8" id="KW-0472">Membrane</keyword>
<evidence type="ECO:0000259" key="10">
    <source>
        <dbReference type="Pfam" id="PF07715"/>
    </source>
</evidence>
<sequence length="1073" mass="117526">MKRQLFTLLILTLSMLLPALSWAQVQVSGKVTDAATDEPLPGVAVTVQGTTIGTQTDLEGNYQINVPSSGSMLEFRFLGYTNQTIAADRELINVELATSAQALNEVVVTAMGTQRSRNELPFAAEEVSAEELTRTRGANFMNSLSGKVSGLAIRQNNSLGGSTNVVIRGYKSITGNNQALFVIDGVPVSNANTNTEDQMEGFAGYDYGNAAADINPDNIASVNVLKGAAATALYGSRGANGVIMITTKKGRKNSLEVLVNSGFTVGSIDKTTFAEYQNEYGAGYESGFYDVSFPDGDGEGQAVLFDHDASFGSAFDPNLMVYQWDALDPASPNYHRKTPWVAAPNDPSDFYENSTNSNQSIVIRGGGDRSTFKAGYTRIDQTGVLPNSSLDKNLFNFSAAYDATPKLKISANANYSKIDGLGRYGTGYSGINVNQQFRQWWQVNVDIEKQKEAYFRNRRNVTWNWADLEGTGPIYSDNPYWTRYENYQNDTRNHYFGYAAADWIVTDWLSIMGRAAIDATDDFQEERVAVGSAGGTAAAEYGRYNRTYSEANYDLILNFNKSLSADLSLTGLLGGNMRRIKINSVRATTNGGLVVPGLYSLSNSVSPIEPPDENYERVGVDGIFASATLGYKETVFLDLTARRDQSTTLPEGNNVYYYPSAAASFLFSNVMEDSPWLSYGKLRVNYAEVGNDAPALSLFDVYDKPAGFGSIPIFSLPDVKNNEELKPERTKSIEAGLDMAFLDNRFGFEFSWYKTRSVDMIIPVRVSAATGYTERFINSGEMQNKGIELSAFITPVLSDNFSWRMDLNFTRNRNKVVSLYGEGDNKVENIIIGDFQAGSANAAVGYGYGVIKGSTYVYHENGQPIVRPNGYYEISSTSDNVIGDPNPDWIGGISNTLRYKGVSLNFLVDIRHGGDIFSLDQWYGMGTGLYPETAGLNELGVPKRAPVSENGGILLPGVQEDGSPNDVRAALSNGSANPYGYVESPEIFGIFDASYVKLREVALTWSLPDNWIENLRAFKGIDVSLIGRNLWIIHKNLPYSDPEEEDSAGNINGYQGGAYPTVRTLGMNVRFRF</sequence>
<dbReference type="EMBL" id="SMAD01000011">
    <property type="protein sequence ID" value="TCS85639.1"/>
    <property type="molecule type" value="Genomic_DNA"/>
</dbReference>
<dbReference type="InterPro" id="IPR023996">
    <property type="entry name" value="TonB-dep_OMP_SusC/RagA"/>
</dbReference>
<gene>
    <name evidence="11" type="ORF">EDD80_11141</name>
</gene>
<dbReference type="Pfam" id="PF07715">
    <property type="entry name" value="Plug"/>
    <property type="match status" value="1"/>
</dbReference>
<dbReference type="PANTHER" id="PTHR30069:SF29">
    <property type="entry name" value="HEMOGLOBIN AND HEMOGLOBIN-HAPTOGLOBIN-BINDING PROTEIN 1-RELATED"/>
    <property type="match status" value="1"/>
</dbReference>
<feature type="chain" id="PRO_5020978490" evidence="9">
    <location>
        <begin position="24"/>
        <end position="1073"/>
    </location>
</feature>
<evidence type="ECO:0000256" key="1">
    <source>
        <dbReference type="ARBA" id="ARBA00004571"/>
    </source>
</evidence>
<dbReference type="InterPro" id="IPR012910">
    <property type="entry name" value="Plug_dom"/>
</dbReference>
<evidence type="ECO:0000313" key="11">
    <source>
        <dbReference type="EMBL" id="TCS85639.1"/>
    </source>
</evidence>
<evidence type="ECO:0000313" key="12">
    <source>
        <dbReference type="Proteomes" id="UP000295807"/>
    </source>
</evidence>
<evidence type="ECO:0000256" key="2">
    <source>
        <dbReference type="ARBA" id="ARBA00022448"/>
    </source>
</evidence>